<accession>A0ABD0W809</accession>
<feature type="domain" description="Fork-head" evidence="8">
    <location>
        <begin position="227"/>
        <end position="326"/>
    </location>
</feature>
<evidence type="ECO:0000313" key="9">
    <source>
        <dbReference type="EMBL" id="KAL0965643.1"/>
    </source>
</evidence>
<dbReference type="InterPro" id="IPR030456">
    <property type="entry name" value="TF_fork_head_CS_2"/>
</dbReference>
<dbReference type="InterPro" id="IPR049624">
    <property type="entry name" value="FOXN1_4"/>
</dbReference>
<dbReference type="AlphaFoldDB" id="A0ABD0W809"/>
<organism evidence="9 10">
    <name type="scientific">Umbra pygmaea</name>
    <name type="common">Eastern mudminnow</name>
    <dbReference type="NCBI Taxonomy" id="75934"/>
    <lineage>
        <taxon>Eukaryota</taxon>
        <taxon>Metazoa</taxon>
        <taxon>Chordata</taxon>
        <taxon>Craniata</taxon>
        <taxon>Vertebrata</taxon>
        <taxon>Euteleostomi</taxon>
        <taxon>Actinopterygii</taxon>
        <taxon>Neopterygii</taxon>
        <taxon>Teleostei</taxon>
        <taxon>Protacanthopterygii</taxon>
        <taxon>Esociformes</taxon>
        <taxon>Umbridae</taxon>
        <taxon>Umbra</taxon>
    </lineage>
</organism>
<keyword evidence="4 7" id="KW-0238">DNA-binding</keyword>
<evidence type="ECO:0000256" key="1">
    <source>
        <dbReference type="ARBA" id="ARBA00004123"/>
    </source>
</evidence>
<dbReference type="Gene3D" id="1.10.10.10">
    <property type="entry name" value="Winged helix-like DNA-binding domain superfamily/Winged helix DNA-binding domain"/>
    <property type="match status" value="1"/>
</dbReference>
<dbReference type="GO" id="GO:0003677">
    <property type="term" value="F:DNA binding"/>
    <property type="evidence" value="ECO:0007669"/>
    <property type="project" value="UniProtKB-UniRule"/>
</dbReference>
<evidence type="ECO:0000256" key="5">
    <source>
        <dbReference type="ARBA" id="ARBA00023163"/>
    </source>
</evidence>
<dbReference type="InterPro" id="IPR036388">
    <property type="entry name" value="WH-like_DNA-bd_sf"/>
</dbReference>
<keyword evidence="6 7" id="KW-0539">Nucleus</keyword>
<dbReference type="InterPro" id="IPR001766">
    <property type="entry name" value="Fork_head_dom"/>
</dbReference>
<dbReference type="PRINTS" id="PR00053">
    <property type="entry name" value="FORKHEAD"/>
</dbReference>
<keyword evidence="2" id="KW-0217">Developmental protein</keyword>
<name>A0ABD0W809_UMBPY</name>
<dbReference type="GO" id="GO:0005634">
    <property type="term" value="C:nucleus"/>
    <property type="evidence" value="ECO:0007669"/>
    <property type="project" value="UniProtKB-SubCell"/>
</dbReference>
<evidence type="ECO:0000256" key="3">
    <source>
        <dbReference type="ARBA" id="ARBA00023015"/>
    </source>
</evidence>
<dbReference type="PROSITE" id="PS50039">
    <property type="entry name" value="FORK_HEAD_3"/>
    <property type="match status" value="1"/>
</dbReference>
<dbReference type="PROSITE" id="PS00658">
    <property type="entry name" value="FORK_HEAD_2"/>
    <property type="match status" value="1"/>
</dbReference>
<dbReference type="SUPFAM" id="SSF46785">
    <property type="entry name" value="Winged helix' DNA-binding domain"/>
    <property type="match status" value="1"/>
</dbReference>
<keyword evidence="10" id="KW-1185">Reference proteome</keyword>
<evidence type="ECO:0000256" key="6">
    <source>
        <dbReference type="ARBA" id="ARBA00023242"/>
    </source>
</evidence>
<keyword evidence="5" id="KW-0804">Transcription</keyword>
<dbReference type="Proteomes" id="UP001557470">
    <property type="component" value="Unassembled WGS sequence"/>
</dbReference>
<reference evidence="9 10" key="1">
    <citation type="submission" date="2024-06" db="EMBL/GenBank/DDBJ databases">
        <authorList>
            <person name="Pan Q."/>
            <person name="Wen M."/>
            <person name="Jouanno E."/>
            <person name="Zahm M."/>
            <person name="Klopp C."/>
            <person name="Cabau C."/>
            <person name="Louis A."/>
            <person name="Berthelot C."/>
            <person name="Parey E."/>
            <person name="Roest Crollius H."/>
            <person name="Montfort J."/>
            <person name="Robinson-Rechavi M."/>
            <person name="Bouchez O."/>
            <person name="Lampietro C."/>
            <person name="Lopez Roques C."/>
            <person name="Donnadieu C."/>
            <person name="Postlethwait J."/>
            <person name="Bobe J."/>
            <person name="Verreycken H."/>
            <person name="Guiguen Y."/>
        </authorList>
    </citation>
    <scope>NUCLEOTIDE SEQUENCE [LARGE SCALE GENOMIC DNA]</scope>
    <source>
        <strain evidence="9">Up_M1</strain>
        <tissue evidence="9">Testis</tissue>
    </source>
</reference>
<dbReference type="PANTHER" id="PTHR46721">
    <property type="entry name" value="FORKHEAD BOX PROTEIN N1"/>
    <property type="match status" value="1"/>
</dbReference>
<dbReference type="FunFam" id="1.10.10.10:FF:000122">
    <property type="entry name" value="Forkhead box protein N1"/>
    <property type="match status" value="1"/>
</dbReference>
<feature type="DNA-binding region" description="Fork-head" evidence="7">
    <location>
        <begin position="227"/>
        <end position="326"/>
    </location>
</feature>
<evidence type="ECO:0000256" key="2">
    <source>
        <dbReference type="ARBA" id="ARBA00022473"/>
    </source>
</evidence>
<dbReference type="PANTHER" id="PTHR46721:SF2">
    <property type="entry name" value="FORKHEAD BOX PROTEIN N4"/>
    <property type="match status" value="1"/>
</dbReference>
<evidence type="ECO:0000313" key="10">
    <source>
        <dbReference type="Proteomes" id="UP001557470"/>
    </source>
</evidence>
<proteinExistence type="predicted"/>
<protein>
    <recommendedName>
        <fullName evidence="8">Fork-head domain-containing protein</fullName>
    </recommendedName>
</protein>
<evidence type="ECO:0000259" key="8">
    <source>
        <dbReference type="PROSITE" id="PS50039"/>
    </source>
</evidence>
<evidence type="ECO:0000256" key="7">
    <source>
        <dbReference type="PROSITE-ProRule" id="PRU00089"/>
    </source>
</evidence>
<dbReference type="InterPro" id="IPR036390">
    <property type="entry name" value="WH_DNA-bd_sf"/>
</dbReference>
<dbReference type="SMART" id="SM00339">
    <property type="entry name" value="FH"/>
    <property type="match status" value="1"/>
</dbReference>
<keyword evidence="3" id="KW-0805">Transcription regulation</keyword>
<evidence type="ECO:0000256" key="4">
    <source>
        <dbReference type="ARBA" id="ARBA00023125"/>
    </source>
</evidence>
<sequence>MSQKLLRAEPPQQCDELPGDLSSLSWLTTVDIARLQQLALDRDAVKNTGPQICGQLHTDQQSNRNTVLGHDTMSPPPNNMQNSVAGINYYNNCTGNMAGYTASGYPGSDVSALGYPGGDVSASGYPESDLSASRYPGIYVSASGYLESDALDSGYPGGGVSTSSYQSTPPSCFSSPQQVYSSAQAIQQHSPSSMYSSIFYHNTSVYEQQAAAMKHPSRQDLPTAFPKPIYSYSCLIAMALKNSRTGSLPVSEIYSFMKEQFPYFKTAADGWKNSVRHNLSLNKCFVKVENKQAGSTTSNRKGCLWALNPAKVPKMEEEMQKWKRKDLGAIRRSMANPDDLDKLITDRPGGCQSKPCGSMMMCIPSSACPPPLPGHPHFQAQTHTCLGEPISPVPARTPPLHADCSHNTFLQHGSHRTPHTLYSVHPAATADVALNHNIREFTGSLWEEVRDGGLMCLSDSEVAGLYNAFSSMDTAPAVPYHYIPSTQFEGQDTALL</sequence>
<comment type="caution">
    <text evidence="9">The sequence shown here is derived from an EMBL/GenBank/DDBJ whole genome shotgun (WGS) entry which is preliminary data.</text>
</comment>
<comment type="subcellular location">
    <subcellularLocation>
        <location evidence="1 7">Nucleus</location>
    </subcellularLocation>
</comment>
<dbReference type="Pfam" id="PF00250">
    <property type="entry name" value="Forkhead"/>
    <property type="match status" value="1"/>
</dbReference>
<dbReference type="EMBL" id="JAGEUA010000009">
    <property type="protein sequence ID" value="KAL0965643.1"/>
    <property type="molecule type" value="Genomic_DNA"/>
</dbReference>
<gene>
    <name evidence="9" type="ORF">UPYG_G00283880</name>
</gene>